<evidence type="ECO:0000256" key="7">
    <source>
        <dbReference type="SAM" id="MobiDB-lite"/>
    </source>
</evidence>
<evidence type="ECO:0000256" key="8">
    <source>
        <dbReference type="SAM" id="Phobius"/>
    </source>
</evidence>
<proteinExistence type="inferred from homology"/>
<keyword evidence="8" id="KW-0472">Membrane</keyword>
<dbReference type="EMBL" id="WHSB02000004">
    <property type="protein sequence ID" value="MCQ4631018.1"/>
    <property type="molecule type" value="Genomic_DNA"/>
</dbReference>
<accession>A0ABT1R750</accession>
<evidence type="ECO:0000313" key="10">
    <source>
        <dbReference type="EMBL" id="MCQ4631018.1"/>
    </source>
</evidence>
<evidence type="ECO:0000256" key="6">
    <source>
        <dbReference type="ARBA" id="ARBA00025321"/>
    </source>
</evidence>
<protein>
    <recommendedName>
        <fullName evidence="3">Lectin-like protein BA14k</fullName>
    </recommendedName>
</protein>
<keyword evidence="8" id="KW-1133">Transmembrane helix</keyword>
<evidence type="ECO:0000256" key="5">
    <source>
        <dbReference type="ARBA" id="ARBA00022734"/>
    </source>
</evidence>
<comment type="subcellular location">
    <subcellularLocation>
        <location evidence="1">Membrane</location>
        <topology evidence="1">Single-pass membrane protein</topology>
    </subcellularLocation>
</comment>
<reference evidence="10" key="1">
    <citation type="submission" date="2021-07" db="EMBL/GenBank/DDBJ databases">
        <title>Shinella sp. nov., a novel member of the genus Shinella from water.</title>
        <authorList>
            <person name="Deng Y."/>
        </authorList>
    </citation>
    <scope>NUCLEOTIDE SEQUENCE</scope>
    <source>
        <strain evidence="10">CPCC 100929</strain>
    </source>
</reference>
<gene>
    <name evidence="10" type="ORF">GB927_013275</name>
</gene>
<comment type="similarity">
    <text evidence="2">Belongs to the BA14k family.</text>
</comment>
<evidence type="ECO:0000256" key="9">
    <source>
        <dbReference type="SAM" id="SignalP"/>
    </source>
</evidence>
<keyword evidence="9" id="KW-0732">Signal</keyword>
<keyword evidence="5" id="KW-0430">Lectin</keyword>
<evidence type="ECO:0000256" key="3">
    <source>
        <dbReference type="ARBA" id="ARBA00020552"/>
    </source>
</evidence>
<evidence type="ECO:0000256" key="1">
    <source>
        <dbReference type="ARBA" id="ARBA00004167"/>
    </source>
</evidence>
<evidence type="ECO:0000256" key="2">
    <source>
        <dbReference type="ARBA" id="ARBA00010270"/>
    </source>
</evidence>
<comment type="function">
    <text evidence="6">Has immunoglobulin-binding and hemagglutination properties, and can bind to mannose. Essential for virulence. May be involved in LPS biosynthesis or polysaccharide transport.</text>
</comment>
<feature type="signal peptide" evidence="9">
    <location>
        <begin position="1"/>
        <end position="23"/>
    </location>
</feature>
<dbReference type="Proteomes" id="UP000996601">
    <property type="component" value="Unassembled WGS sequence"/>
</dbReference>
<name>A0ABT1R750_9HYPH</name>
<keyword evidence="4" id="KW-1003">Cell membrane</keyword>
<dbReference type="Pfam" id="PF07886">
    <property type="entry name" value="BA14K"/>
    <property type="match status" value="1"/>
</dbReference>
<feature type="region of interest" description="Disordered" evidence="7">
    <location>
        <begin position="37"/>
        <end position="65"/>
    </location>
</feature>
<sequence>MNKFIKTLVLSAAVAATTLTATAGVVEARDRNRDGYWREGDPYEYRKPRRHNRDRDYGRNHGRNHGRDAVIGGALGLATGVIIGNAIANQPRYEERRVYVEPDYYPEPEPRVIYRQPVVVPTYEPWTQSWYNYCSQRYRSFNPNTGTFVGYDGLEHFCTAG</sequence>
<keyword evidence="8" id="KW-0812">Transmembrane</keyword>
<evidence type="ECO:0000256" key="4">
    <source>
        <dbReference type="ARBA" id="ARBA00022475"/>
    </source>
</evidence>
<evidence type="ECO:0000313" key="11">
    <source>
        <dbReference type="Proteomes" id="UP000996601"/>
    </source>
</evidence>
<feature type="compositionally biased region" description="Basic and acidic residues" evidence="7">
    <location>
        <begin position="37"/>
        <end position="46"/>
    </location>
</feature>
<feature type="transmembrane region" description="Helical" evidence="8">
    <location>
        <begin position="69"/>
        <end position="88"/>
    </location>
</feature>
<keyword evidence="11" id="KW-1185">Reference proteome</keyword>
<feature type="chain" id="PRO_5047529467" description="Lectin-like protein BA14k" evidence="9">
    <location>
        <begin position="24"/>
        <end position="161"/>
    </location>
</feature>
<dbReference type="RefSeq" id="WP_256117476.1">
    <property type="nucleotide sequence ID" value="NZ_WHSB02000004.1"/>
</dbReference>
<organism evidence="10 11">
    <name type="scientific">Shinella lacus</name>
    <dbReference type="NCBI Taxonomy" id="2654216"/>
    <lineage>
        <taxon>Bacteria</taxon>
        <taxon>Pseudomonadati</taxon>
        <taxon>Pseudomonadota</taxon>
        <taxon>Alphaproteobacteria</taxon>
        <taxon>Hyphomicrobiales</taxon>
        <taxon>Rhizobiaceae</taxon>
        <taxon>Shinella</taxon>
    </lineage>
</organism>
<dbReference type="InterPro" id="IPR012413">
    <property type="entry name" value="BA14K"/>
</dbReference>
<comment type="caution">
    <text evidence="10">The sequence shown here is derived from an EMBL/GenBank/DDBJ whole genome shotgun (WGS) entry which is preliminary data.</text>
</comment>